<evidence type="ECO:0000256" key="2">
    <source>
        <dbReference type="ARBA" id="ARBA00004584"/>
    </source>
</evidence>
<evidence type="ECO:0000256" key="4">
    <source>
        <dbReference type="ARBA" id="ARBA00022454"/>
    </source>
</evidence>
<feature type="region of interest" description="Disordered" evidence="7">
    <location>
        <begin position="40"/>
        <end position="67"/>
    </location>
</feature>
<dbReference type="AlphaFoldDB" id="A0A9W6WH42"/>
<name>A0A9W6WH42_CANBO</name>
<sequence length="378" mass="43929">MIEISSISETELSRLSIPELEKQKQELLNRLKQVKSIHHLNVNGNGNGNGNGDKTPPPTDNIQQNGNDITSKYDINDIWKKANVTPPKKDYAKRRRDLILDDIIIPEAAHHEFFDTLINNRIQEKLIDYDRELENDSKKKKLNDEIEKNDYLKITNDLNPKIQFENIFRLGGLTAFPVNDPTRYSNKQDTTNTNTEYDDRFLGLRFDIFSRYESKFLIPHYIILKKIEKNDSWSIFKTTIPKYIPLSKISNDYLNNDLTKFVSIIRKNLISIEFKKNIFSKLKDKLVSPSSLEHDLDFTKIKINLKDLLQIVIICSLNKIESVVTIPLRIYDNEIGGNGEDDPIINEDFKQKISISLRGSISEFEDRFENMINELGLH</sequence>
<keyword evidence="9" id="KW-1185">Reference proteome</keyword>
<evidence type="ECO:0000313" key="9">
    <source>
        <dbReference type="Proteomes" id="UP001165120"/>
    </source>
</evidence>
<evidence type="ECO:0000256" key="7">
    <source>
        <dbReference type="SAM" id="MobiDB-lite"/>
    </source>
</evidence>
<dbReference type="GO" id="GO:0005634">
    <property type="term" value="C:nucleus"/>
    <property type="evidence" value="ECO:0007669"/>
    <property type="project" value="UniProtKB-SubCell"/>
</dbReference>
<evidence type="ECO:0000256" key="1">
    <source>
        <dbReference type="ARBA" id="ARBA00004123"/>
    </source>
</evidence>
<dbReference type="GO" id="GO:0031511">
    <property type="term" value="C:Mis6-Sim4 complex"/>
    <property type="evidence" value="ECO:0007669"/>
    <property type="project" value="TreeGrafter"/>
</dbReference>
<comment type="caution">
    <text evidence="8">The sequence shown here is derived from an EMBL/GenBank/DDBJ whole genome shotgun (WGS) entry which is preliminary data.</text>
</comment>
<keyword evidence="6" id="KW-0137">Centromere</keyword>
<reference evidence="8" key="1">
    <citation type="submission" date="2023-04" db="EMBL/GenBank/DDBJ databases">
        <title>Candida boidinii NBRC 10035.</title>
        <authorList>
            <person name="Ichikawa N."/>
            <person name="Sato H."/>
            <person name="Tonouchi N."/>
        </authorList>
    </citation>
    <scope>NUCLEOTIDE SEQUENCE</scope>
    <source>
        <strain evidence="8">NBRC 10035</strain>
    </source>
</reference>
<protein>
    <submittedName>
        <fullName evidence="8">Unnamed protein product</fullName>
    </submittedName>
</protein>
<dbReference type="Pfam" id="PF09496">
    <property type="entry name" value="CENP-O"/>
    <property type="match status" value="1"/>
</dbReference>
<dbReference type="PANTHER" id="PTHR14582:SF1">
    <property type="entry name" value="CENTROMERE PROTEIN O"/>
    <property type="match status" value="1"/>
</dbReference>
<dbReference type="PANTHER" id="PTHR14582">
    <property type="entry name" value="INNER KINETOCHORE SUBUNIT MAL2"/>
    <property type="match status" value="1"/>
</dbReference>
<accession>A0A9W6WH42</accession>
<evidence type="ECO:0000256" key="3">
    <source>
        <dbReference type="ARBA" id="ARBA00007321"/>
    </source>
</evidence>
<dbReference type="Proteomes" id="UP001165120">
    <property type="component" value="Unassembled WGS sequence"/>
</dbReference>
<dbReference type="InterPro" id="IPR018464">
    <property type="entry name" value="CENP-O"/>
</dbReference>
<evidence type="ECO:0000313" key="8">
    <source>
        <dbReference type="EMBL" id="GME69208.1"/>
    </source>
</evidence>
<keyword evidence="5" id="KW-0539">Nucleus</keyword>
<gene>
    <name evidence="8" type="ORF">Cboi02_000214600</name>
</gene>
<comment type="similarity">
    <text evidence="3">Belongs to the CENP-O/MCM21 family.</text>
</comment>
<keyword evidence="4" id="KW-0158">Chromosome</keyword>
<organism evidence="8 9">
    <name type="scientific">Candida boidinii</name>
    <name type="common">Yeast</name>
    <dbReference type="NCBI Taxonomy" id="5477"/>
    <lineage>
        <taxon>Eukaryota</taxon>
        <taxon>Fungi</taxon>
        <taxon>Dikarya</taxon>
        <taxon>Ascomycota</taxon>
        <taxon>Saccharomycotina</taxon>
        <taxon>Pichiomycetes</taxon>
        <taxon>Pichiales</taxon>
        <taxon>Pichiaceae</taxon>
        <taxon>Ogataea</taxon>
        <taxon>Ogataea/Candida clade</taxon>
    </lineage>
</organism>
<dbReference type="EMBL" id="BSXN01000607">
    <property type="protein sequence ID" value="GME69208.1"/>
    <property type="molecule type" value="Genomic_DNA"/>
</dbReference>
<evidence type="ECO:0000256" key="6">
    <source>
        <dbReference type="ARBA" id="ARBA00023328"/>
    </source>
</evidence>
<proteinExistence type="inferred from homology"/>
<evidence type="ECO:0000256" key="5">
    <source>
        <dbReference type="ARBA" id="ARBA00023242"/>
    </source>
</evidence>
<comment type="subcellular location">
    <subcellularLocation>
        <location evidence="2">Chromosome</location>
        <location evidence="2">Centromere</location>
    </subcellularLocation>
    <subcellularLocation>
        <location evidence="1">Nucleus</location>
    </subcellularLocation>
</comment>